<sequence>MNVEAPDNDDSDGLGHAFFTAEAMPLKYKHKHPKTTTRGSCREYTAEKIEKSFELVIDEGYNAKYAVLLTGIKVRTAQSYLKMYNNDAERRLSGTYSNPRGRPLCK</sequence>
<evidence type="ECO:0000313" key="1">
    <source>
        <dbReference type="EMBL" id="KAG1551760.1"/>
    </source>
</evidence>
<gene>
    <name evidence="1" type="ORF">G6F51_001649</name>
</gene>
<organism evidence="1 2">
    <name type="scientific">Rhizopus oryzae</name>
    <name type="common">Mucormycosis agent</name>
    <name type="synonym">Rhizopus arrhizus var. delemar</name>
    <dbReference type="NCBI Taxonomy" id="64495"/>
    <lineage>
        <taxon>Eukaryota</taxon>
        <taxon>Fungi</taxon>
        <taxon>Fungi incertae sedis</taxon>
        <taxon>Mucoromycota</taxon>
        <taxon>Mucoromycotina</taxon>
        <taxon>Mucoromycetes</taxon>
        <taxon>Mucorales</taxon>
        <taxon>Mucorineae</taxon>
        <taxon>Rhizopodaceae</taxon>
        <taxon>Rhizopus</taxon>
    </lineage>
</organism>
<name>A0A9P6YLN2_RHIOR</name>
<comment type="caution">
    <text evidence="1">The sequence shown here is derived from an EMBL/GenBank/DDBJ whole genome shotgun (WGS) entry which is preliminary data.</text>
</comment>
<dbReference type="OrthoDB" id="2269220at2759"/>
<proteinExistence type="predicted"/>
<protein>
    <submittedName>
        <fullName evidence="1">Uncharacterized protein</fullName>
    </submittedName>
</protein>
<accession>A0A9P6YLN2</accession>
<dbReference type="AlphaFoldDB" id="A0A9P6YLN2"/>
<evidence type="ECO:0000313" key="2">
    <source>
        <dbReference type="Proteomes" id="UP000717996"/>
    </source>
</evidence>
<dbReference type="Proteomes" id="UP000717996">
    <property type="component" value="Unassembled WGS sequence"/>
</dbReference>
<dbReference type="EMBL" id="JAANIT010000126">
    <property type="protein sequence ID" value="KAG1551760.1"/>
    <property type="molecule type" value="Genomic_DNA"/>
</dbReference>
<reference evidence="1" key="1">
    <citation type="journal article" date="2020" name="Microb. Genom.">
        <title>Genetic diversity of clinical and environmental Mucorales isolates obtained from an investigation of mucormycosis cases among solid organ transplant recipients.</title>
        <authorList>
            <person name="Nguyen M.H."/>
            <person name="Kaul D."/>
            <person name="Muto C."/>
            <person name="Cheng S.J."/>
            <person name="Richter R.A."/>
            <person name="Bruno V.M."/>
            <person name="Liu G."/>
            <person name="Beyhan S."/>
            <person name="Sundermann A.J."/>
            <person name="Mounaud S."/>
            <person name="Pasculle A.W."/>
            <person name="Nierman W.C."/>
            <person name="Driscoll E."/>
            <person name="Cumbie R."/>
            <person name="Clancy C.J."/>
            <person name="Dupont C.L."/>
        </authorList>
    </citation>
    <scope>NUCLEOTIDE SEQUENCE</scope>
    <source>
        <strain evidence="1">GL16</strain>
    </source>
</reference>